<evidence type="ECO:0008006" key="4">
    <source>
        <dbReference type="Google" id="ProtNLM"/>
    </source>
</evidence>
<dbReference type="EMBL" id="CP002116">
    <property type="protein sequence ID" value="ADK81458.1"/>
    <property type="molecule type" value="Genomic_DNA"/>
</dbReference>
<keyword evidence="3" id="KW-1185">Reference proteome</keyword>
<organism evidence="2 3">
    <name type="scientific">Sediminispirochaeta smaragdinae (strain DSM 11293 / JCM 15392 / SEBR 4228)</name>
    <name type="common">Spirochaeta smaragdinae</name>
    <dbReference type="NCBI Taxonomy" id="573413"/>
    <lineage>
        <taxon>Bacteria</taxon>
        <taxon>Pseudomonadati</taxon>
        <taxon>Spirochaetota</taxon>
        <taxon>Spirochaetia</taxon>
        <taxon>Spirochaetales</taxon>
        <taxon>Spirochaetaceae</taxon>
        <taxon>Sediminispirochaeta</taxon>
    </lineage>
</organism>
<keyword evidence="1" id="KW-0812">Transmembrane</keyword>
<dbReference type="HOGENOM" id="CLU_1401469_0_0_12"/>
<dbReference type="KEGG" id="ssm:Spirs_2343"/>
<dbReference type="AlphaFoldDB" id="E1R1T2"/>
<reference evidence="2 3" key="1">
    <citation type="journal article" date="2010" name="Stand. Genomic Sci.">
        <title>Complete genome sequence of Spirochaeta smaragdinae type strain (SEBR 4228).</title>
        <authorList>
            <person name="Mavromatis K."/>
            <person name="Yasawong M."/>
            <person name="Chertkov O."/>
            <person name="Lapidus A."/>
            <person name="Lucas S."/>
            <person name="Nolan M."/>
            <person name="Del Rio T.G."/>
            <person name="Tice H."/>
            <person name="Cheng J.F."/>
            <person name="Pitluck S."/>
            <person name="Liolios K."/>
            <person name="Ivanova N."/>
            <person name="Tapia R."/>
            <person name="Han C."/>
            <person name="Bruce D."/>
            <person name="Goodwin L."/>
            <person name="Pati A."/>
            <person name="Chen A."/>
            <person name="Palaniappan K."/>
            <person name="Land M."/>
            <person name="Hauser L."/>
            <person name="Chang Y.J."/>
            <person name="Jeffries C.D."/>
            <person name="Detter J.C."/>
            <person name="Rohde M."/>
            <person name="Brambilla E."/>
            <person name="Spring S."/>
            <person name="Goker M."/>
            <person name="Sikorski J."/>
            <person name="Woyke T."/>
            <person name="Bristow J."/>
            <person name="Eisen J.A."/>
            <person name="Markowitz V."/>
            <person name="Hugenholtz P."/>
            <person name="Klenk H.P."/>
            <person name="Kyrpides N.C."/>
        </authorList>
    </citation>
    <scope>NUCLEOTIDE SEQUENCE [LARGE SCALE GENOMIC DNA]</scope>
    <source>
        <strain evidence="3">DSM 11293 / JCM 15392 / SEBR 4228</strain>
    </source>
</reference>
<evidence type="ECO:0000313" key="2">
    <source>
        <dbReference type="EMBL" id="ADK81458.1"/>
    </source>
</evidence>
<feature type="transmembrane region" description="Helical" evidence="1">
    <location>
        <begin position="146"/>
        <end position="162"/>
    </location>
</feature>
<name>E1R1T2_SEDSS</name>
<dbReference type="RefSeq" id="WP_013254921.1">
    <property type="nucleotide sequence ID" value="NC_014364.1"/>
</dbReference>
<dbReference type="Proteomes" id="UP000002318">
    <property type="component" value="Chromosome"/>
</dbReference>
<dbReference type="eggNOG" id="ENOG5032T7K">
    <property type="taxonomic scope" value="Bacteria"/>
</dbReference>
<feature type="transmembrane region" description="Helical" evidence="1">
    <location>
        <begin position="6"/>
        <end position="24"/>
    </location>
</feature>
<protein>
    <recommendedName>
        <fullName evidence="4">Nicotinamide mononucleotide transporter PnuC</fullName>
    </recommendedName>
</protein>
<sequence>MVNLFLQFAGGLFYLLNKVFFAMAERTKGHRNQQTWRMAAWMFYLIGVPFWVFIFISEHNWIAAAVETSGVPAILMGYIIVWRGNGTLGLCRGLNYFAQCMIVTGLCLSLYDFGGLITLNQVMEIGIASGFLFGTYFLAKSKSAGYIWLSVGNACAALLMMWQEYYVLMGQQIISILLVSDAYRIHNRRN</sequence>
<feature type="transmembrane region" description="Helical" evidence="1">
    <location>
        <begin position="93"/>
        <end position="111"/>
    </location>
</feature>
<feature type="transmembrane region" description="Helical" evidence="1">
    <location>
        <begin position="36"/>
        <end position="56"/>
    </location>
</feature>
<gene>
    <name evidence="2" type="ordered locus">Spirs_2343</name>
</gene>
<keyword evidence="1" id="KW-0472">Membrane</keyword>
<proteinExistence type="predicted"/>
<feature type="transmembrane region" description="Helical" evidence="1">
    <location>
        <begin position="117"/>
        <end position="139"/>
    </location>
</feature>
<accession>E1R1T2</accession>
<feature type="transmembrane region" description="Helical" evidence="1">
    <location>
        <begin position="62"/>
        <end position="81"/>
    </location>
</feature>
<evidence type="ECO:0000256" key="1">
    <source>
        <dbReference type="SAM" id="Phobius"/>
    </source>
</evidence>
<keyword evidence="1" id="KW-1133">Transmembrane helix</keyword>
<dbReference type="OrthoDB" id="6194874at2"/>
<evidence type="ECO:0000313" key="3">
    <source>
        <dbReference type="Proteomes" id="UP000002318"/>
    </source>
</evidence>